<comment type="subcellular location">
    <subcellularLocation>
        <location evidence="2">Cell membrane</location>
    </subcellularLocation>
</comment>
<evidence type="ECO:0000313" key="17">
    <source>
        <dbReference type="Proteomes" id="UP001419910"/>
    </source>
</evidence>
<evidence type="ECO:0000256" key="12">
    <source>
        <dbReference type="ARBA" id="ARBA00023136"/>
    </source>
</evidence>
<evidence type="ECO:0000256" key="5">
    <source>
        <dbReference type="ARBA" id="ARBA00022617"/>
    </source>
</evidence>
<dbReference type="PRINTS" id="PR00605">
    <property type="entry name" value="CYTCHROMECIC"/>
</dbReference>
<evidence type="ECO:0000256" key="1">
    <source>
        <dbReference type="ARBA" id="ARBA00001926"/>
    </source>
</evidence>
<keyword evidence="9" id="KW-0677">Repeat</keyword>
<keyword evidence="17" id="KW-1185">Reference proteome</keyword>
<dbReference type="InterPro" id="IPR009056">
    <property type="entry name" value="Cyt_c-like_dom"/>
</dbReference>
<evidence type="ECO:0000256" key="8">
    <source>
        <dbReference type="ARBA" id="ARBA00022729"/>
    </source>
</evidence>
<keyword evidence="14" id="KW-1133">Transmembrane helix</keyword>
<feature type="domain" description="Cytochrome c" evidence="15">
    <location>
        <begin position="61"/>
        <end position="164"/>
    </location>
</feature>
<comment type="caution">
    <text evidence="16">The sequence shown here is derived from an EMBL/GenBank/DDBJ whole genome shotgun (WGS) entry which is preliminary data.</text>
</comment>
<dbReference type="InterPro" id="IPR036909">
    <property type="entry name" value="Cyt_c-like_dom_sf"/>
</dbReference>
<dbReference type="Gene3D" id="1.10.760.10">
    <property type="entry name" value="Cytochrome c-like domain"/>
    <property type="match status" value="2"/>
</dbReference>
<dbReference type="InterPro" id="IPR014353">
    <property type="entry name" value="Membr-bd_ADH_cyt_c"/>
</dbReference>
<comment type="cofactor">
    <cofactor evidence="1">
        <name>heme c</name>
        <dbReference type="ChEBI" id="CHEBI:61717"/>
    </cofactor>
</comment>
<proteinExistence type="predicted"/>
<evidence type="ECO:0000313" key="16">
    <source>
        <dbReference type="EMBL" id="MEN2792510.1"/>
    </source>
</evidence>
<dbReference type="PANTHER" id="PTHR35008">
    <property type="entry name" value="BLL4482 PROTEIN-RELATED"/>
    <property type="match status" value="1"/>
</dbReference>
<evidence type="ECO:0000256" key="7">
    <source>
        <dbReference type="ARBA" id="ARBA00022723"/>
    </source>
</evidence>
<evidence type="ECO:0000256" key="10">
    <source>
        <dbReference type="ARBA" id="ARBA00022982"/>
    </source>
</evidence>
<dbReference type="EMBL" id="JBDIME010000029">
    <property type="protein sequence ID" value="MEN2792510.1"/>
    <property type="molecule type" value="Genomic_DNA"/>
</dbReference>
<feature type="transmembrane region" description="Helical" evidence="14">
    <location>
        <begin position="7"/>
        <end position="27"/>
    </location>
</feature>
<keyword evidence="12 14" id="KW-0472">Membrane</keyword>
<dbReference type="Pfam" id="PF00034">
    <property type="entry name" value="Cytochrom_C"/>
    <property type="match status" value="2"/>
</dbReference>
<evidence type="ECO:0000256" key="2">
    <source>
        <dbReference type="ARBA" id="ARBA00004236"/>
    </source>
</evidence>
<protein>
    <submittedName>
        <fullName evidence="16">Cytochrome c</fullName>
    </submittedName>
</protein>
<evidence type="ECO:0000256" key="13">
    <source>
        <dbReference type="PROSITE-ProRule" id="PRU00433"/>
    </source>
</evidence>
<feature type="domain" description="Cytochrome c" evidence="15">
    <location>
        <begin position="341"/>
        <end position="428"/>
    </location>
</feature>
<evidence type="ECO:0000256" key="6">
    <source>
        <dbReference type="ARBA" id="ARBA00022660"/>
    </source>
</evidence>
<keyword evidence="14" id="KW-0812">Transmembrane</keyword>
<evidence type="ECO:0000256" key="4">
    <source>
        <dbReference type="ARBA" id="ARBA00022475"/>
    </source>
</evidence>
<feature type="domain" description="Cytochrome c" evidence="15">
    <location>
        <begin position="206"/>
        <end position="315"/>
    </location>
</feature>
<reference evidence="16 17" key="1">
    <citation type="submission" date="2024-05" db="EMBL/GenBank/DDBJ databases">
        <authorList>
            <person name="Liu Q."/>
            <person name="Xin Y.-H."/>
        </authorList>
    </citation>
    <scope>NUCLEOTIDE SEQUENCE [LARGE SCALE GENOMIC DNA]</scope>
    <source>
        <strain evidence="16 17">CGMCC 1.10181</strain>
    </source>
</reference>
<keyword evidence="7 13" id="KW-0479">Metal-binding</keyword>
<name>A0ABU9Y9N3_9SPHN</name>
<dbReference type="PANTHER" id="PTHR35008:SF8">
    <property type="entry name" value="ALCOHOL DEHYDROGENASE CYTOCHROME C SUBUNIT"/>
    <property type="match status" value="1"/>
</dbReference>
<dbReference type="RefSeq" id="WP_343889728.1">
    <property type="nucleotide sequence ID" value="NZ_BAAAEH010000023.1"/>
</dbReference>
<dbReference type="SUPFAM" id="SSF46626">
    <property type="entry name" value="Cytochrome c"/>
    <property type="match status" value="3"/>
</dbReference>
<dbReference type="InterPro" id="IPR008168">
    <property type="entry name" value="Cyt_C_IC"/>
</dbReference>
<keyword evidence="4" id="KW-1003">Cell membrane</keyword>
<dbReference type="PROSITE" id="PS51007">
    <property type="entry name" value="CYTC"/>
    <property type="match status" value="3"/>
</dbReference>
<dbReference type="InterPro" id="IPR051459">
    <property type="entry name" value="Cytochrome_c-type_DH"/>
</dbReference>
<gene>
    <name evidence="16" type="ORF">ABC974_22975</name>
</gene>
<evidence type="ECO:0000256" key="9">
    <source>
        <dbReference type="ARBA" id="ARBA00022737"/>
    </source>
</evidence>
<keyword evidence="5 13" id="KW-0349">Heme</keyword>
<keyword evidence="3" id="KW-0813">Transport</keyword>
<dbReference type="PIRSF" id="PIRSF000018">
    <property type="entry name" value="Mb_ADH_cyt_c"/>
    <property type="match status" value="1"/>
</dbReference>
<evidence type="ECO:0000259" key="15">
    <source>
        <dbReference type="PROSITE" id="PS51007"/>
    </source>
</evidence>
<sequence length="447" mass="47094">MSRGRIVLAVIAMILVLGLLVFSWIAFGPGAMDFAGGHRVALEKYSGTSPTGVPADFASTDPVARGEYLTKAADCQACHTAKGGAPFAGGLAFKLPFGTIWSPNITPDRDTGIGGWSDAQFLRALREGIDDQGQHLYPAMPYAAYTYLTDADALAIRAYLRTVPAAHREPPPTALSFPFNQRRLMSVWSLLFNPKRRFEPNADRSPAWNRGAYLAEAMGHCGDCHTPRNLLQALDNRHKYAGAVAAGWRAFNITGDKATGVGGWSDAELAQYLSQGHAPGRGTAAGPMGEAVDLSLSHLTPSDIAAMVTYLRTIPPVSTPDQPRPATGPAPATHRFAAADSAAPLGKKIFEGACIGCHAWSGNGALNGLATLNGSRAVNDPSATNVAQVIISGASRRTAQGQSVMPAFGHAYSDAEIAAVANYVTTRFGAKPSSVTPKQVARLRKAT</sequence>
<accession>A0ABU9Y9N3</accession>
<evidence type="ECO:0000256" key="3">
    <source>
        <dbReference type="ARBA" id="ARBA00022448"/>
    </source>
</evidence>
<keyword evidence="10" id="KW-0249">Electron transport</keyword>
<dbReference type="Proteomes" id="UP001419910">
    <property type="component" value="Unassembled WGS sequence"/>
</dbReference>
<keyword evidence="11 13" id="KW-0408">Iron</keyword>
<evidence type="ECO:0000256" key="14">
    <source>
        <dbReference type="SAM" id="Phobius"/>
    </source>
</evidence>
<organism evidence="16 17">
    <name type="scientific">Sphingomonas oligophenolica</name>
    <dbReference type="NCBI Taxonomy" id="301154"/>
    <lineage>
        <taxon>Bacteria</taxon>
        <taxon>Pseudomonadati</taxon>
        <taxon>Pseudomonadota</taxon>
        <taxon>Alphaproteobacteria</taxon>
        <taxon>Sphingomonadales</taxon>
        <taxon>Sphingomonadaceae</taxon>
        <taxon>Sphingomonas</taxon>
    </lineage>
</organism>
<keyword evidence="8" id="KW-0732">Signal</keyword>
<keyword evidence="6" id="KW-0679">Respiratory chain</keyword>
<evidence type="ECO:0000256" key="11">
    <source>
        <dbReference type="ARBA" id="ARBA00023004"/>
    </source>
</evidence>